<dbReference type="Proteomes" id="UP000887564">
    <property type="component" value="Unplaced"/>
</dbReference>
<organism evidence="4 5">
    <name type="scientific">Parascaris equorum</name>
    <name type="common">Equine roundworm</name>
    <dbReference type="NCBI Taxonomy" id="6256"/>
    <lineage>
        <taxon>Eukaryota</taxon>
        <taxon>Metazoa</taxon>
        <taxon>Ecdysozoa</taxon>
        <taxon>Nematoda</taxon>
        <taxon>Chromadorea</taxon>
        <taxon>Rhabditida</taxon>
        <taxon>Spirurina</taxon>
        <taxon>Ascaridomorpha</taxon>
        <taxon>Ascaridoidea</taxon>
        <taxon>Ascarididae</taxon>
        <taxon>Parascaris</taxon>
    </lineage>
</organism>
<dbReference type="WBParaSite" id="PEQ_0000792201-mRNA-1">
    <property type="protein sequence ID" value="PEQ_0000792201-mRNA-1"/>
    <property type="gene ID" value="PEQ_0000792201"/>
</dbReference>
<dbReference type="GO" id="GO:0006936">
    <property type="term" value="P:muscle contraction"/>
    <property type="evidence" value="ECO:0007669"/>
    <property type="project" value="TreeGrafter"/>
</dbReference>
<evidence type="ECO:0000259" key="3">
    <source>
        <dbReference type="Pfam" id="PF01576"/>
    </source>
</evidence>
<dbReference type="SUPFAM" id="SSF90257">
    <property type="entry name" value="Myosin rod fragments"/>
    <property type="match status" value="2"/>
</dbReference>
<dbReference type="GO" id="GO:0045214">
    <property type="term" value="P:sarcomere organization"/>
    <property type="evidence" value="ECO:0007669"/>
    <property type="project" value="TreeGrafter"/>
</dbReference>
<dbReference type="Gene3D" id="1.20.5.340">
    <property type="match status" value="1"/>
</dbReference>
<sequence>QIEDAESQVAAVSRTRQQLTSQLEDLRRQLEQETRERQSLAAQTANFQMECQQLRDTLEEEQDAKTELQRLVSKANAEAQQWRARYEGEGMTRAEELEEANCASRTENFARISEFAFDEKEQCGVGYLIGQSSANSMANSLDKKQKGFDKIIEEWKRKCDSLVQELEASQRDTRNAATEAFRLRGNLDEAAEQVEAVRRENKVLAQELKDLTDQLGEGGRNVHELQKSRRRLEMEKEELQQALDDAEAALEAEESKVLRAQVEISQIRAEIDKRIAEKEEEFENTRKNHQRAIESMQVGTYVEYLLKARAQIEEEQRQRDEMREQINVAERRSQLLQSEKEDLAVAFEQVHSSNKFSL</sequence>
<protein>
    <submittedName>
        <fullName evidence="5">Myosin tail domain-containing protein</fullName>
    </submittedName>
</protein>
<feature type="coiled-coil region" evidence="2">
    <location>
        <begin position="152"/>
        <end position="339"/>
    </location>
</feature>
<evidence type="ECO:0000256" key="2">
    <source>
        <dbReference type="SAM" id="Coils"/>
    </source>
</evidence>
<dbReference type="InterPro" id="IPR014751">
    <property type="entry name" value="XRCC4-like_C"/>
</dbReference>
<name>A0A914RNG0_PAREQ</name>
<dbReference type="FunFam" id="1.20.5.370:FF:000008">
    <property type="entry name" value="Myosin heavy chain"/>
    <property type="match status" value="1"/>
</dbReference>
<accession>A0A914RNG0</accession>
<feature type="coiled-coil region" evidence="2">
    <location>
        <begin position="2"/>
        <end position="85"/>
    </location>
</feature>
<evidence type="ECO:0000313" key="5">
    <source>
        <dbReference type="WBParaSite" id="PEQ_0000792201-mRNA-1"/>
    </source>
</evidence>
<dbReference type="AlphaFoldDB" id="A0A914RNG0"/>
<dbReference type="PANTHER" id="PTHR45615">
    <property type="entry name" value="MYOSIN HEAVY CHAIN, NON-MUSCLE"/>
    <property type="match status" value="1"/>
</dbReference>
<dbReference type="GO" id="GO:0051015">
    <property type="term" value="F:actin filament binding"/>
    <property type="evidence" value="ECO:0007669"/>
    <property type="project" value="TreeGrafter"/>
</dbReference>
<evidence type="ECO:0000313" key="4">
    <source>
        <dbReference type="Proteomes" id="UP000887564"/>
    </source>
</evidence>
<keyword evidence="1 2" id="KW-0175">Coiled coil</keyword>
<evidence type="ECO:0000256" key="1">
    <source>
        <dbReference type="ARBA" id="ARBA00023054"/>
    </source>
</evidence>
<reference evidence="5" key="1">
    <citation type="submission" date="2022-11" db="UniProtKB">
        <authorList>
            <consortium name="WormBaseParasite"/>
        </authorList>
    </citation>
    <scope>IDENTIFICATION</scope>
</reference>
<dbReference type="GO" id="GO:0000146">
    <property type="term" value="F:microfilament motor activity"/>
    <property type="evidence" value="ECO:0007669"/>
    <property type="project" value="TreeGrafter"/>
</dbReference>
<dbReference type="GO" id="GO:0032982">
    <property type="term" value="C:myosin filament"/>
    <property type="evidence" value="ECO:0007669"/>
    <property type="project" value="TreeGrafter"/>
</dbReference>
<dbReference type="GO" id="GO:0016460">
    <property type="term" value="C:myosin II complex"/>
    <property type="evidence" value="ECO:0007669"/>
    <property type="project" value="TreeGrafter"/>
</dbReference>
<feature type="domain" description="Myosin tail" evidence="3">
    <location>
        <begin position="2"/>
        <end position="298"/>
    </location>
</feature>
<dbReference type="GO" id="GO:0005737">
    <property type="term" value="C:cytoplasm"/>
    <property type="evidence" value="ECO:0007669"/>
    <property type="project" value="TreeGrafter"/>
</dbReference>
<dbReference type="PANTHER" id="PTHR45615:SF27">
    <property type="entry name" value="MYOSIN HEAVY CHAIN, MUSCLE"/>
    <property type="match status" value="1"/>
</dbReference>
<proteinExistence type="predicted"/>
<dbReference type="Pfam" id="PF01576">
    <property type="entry name" value="Myosin_tail_1"/>
    <property type="match status" value="1"/>
</dbReference>
<keyword evidence="4" id="KW-1185">Reference proteome</keyword>
<dbReference type="Gene3D" id="1.20.5.370">
    <property type="match status" value="2"/>
</dbReference>
<dbReference type="InterPro" id="IPR002928">
    <property type="entry name" value="Myosin_tail"/>
</dbReference>